<dbReference type="InterPro" id="IPR011733">
    <property type="entry name" value="CHP02185_IM"/>
</dbReference>
<dbReference type="Proteomes" id="UP000255425">
    <property type="component" value="Unassembled WGS sequence"/>
</dbReference>
<evidence type="ECO:0000313" key="2">
    <source>
        <dbReference type="EMBL" id="SUM67033.1"/>
    </source>
</evidence>
<keyword evidence="1" id="KW-1133">Transmembrane helix</keyword>
<feature type="transmembrane region" description="Helical" evidence="1">
    <location>
        <begin position="39"/>
        <end position="66"/>
    </location>
</feature>
<evidence type="ECO:0000256" key="1">
    <source>
        <dbReference type="SAM" id="Phobius"/>
    </source>
</evidence>
<keyword evidence="1" id="KW-0472">Membrane</keyword>
<dbReference type="Pfam" id="PF09605">
    <property type="entry name" value="Trep_Strep"/>
    <property type="match status" value="1"/>
</dbReference>
<protein>
    <submittedName>
        <fullName evidence="2">Conserved hypothetical integral membrane protein</fullName>
    </submittedName>
</protein>
<evidence type="ECO:0000313" key="3">
    <source>
        <dbReference type="Proteomes" id="UP000255425"/>
    </source>
</evidence>
<name>A0A380GY66_9STAP</name>
<dbReference type="EMBL" id="UHDZ01000001">
    <property type="protein sequence ID" value="SUM67033.1"/>
    <property type="molecule type" value="Genomic_DNA"/>
</dbReference>
<sequence>MIGYIPFLILGLICPIICGIPFILYVMKIDKFGMVTLTGTILGLAFTVMGSGLIMIPAGFIFGLLADFMMKAGHYKKWKHISWGVCMLLTMDDGICNAYVYC</sequence>
<feature type="transmembrane region" description="Helical" evidence="1">
    <location>
        <begin position="7"/>
        <end position="27"/>
    </location>
</feature>
<organism evidence="2 3">
    <name type="scientific">Staphylococcus saccharolyticus</name>
    <dbReference type="NCBI Taxonomy" id="33028"/>
    <lineage>
        <taxon>Bacteria</taxon>
        <taxon>Bacillati</taxon>
        <taxon>Bacillota</taxon>
        <taxon>Bacilli</taxon>
        <taxon>Bacillales</taxon>
        <taxon>Staphylococcaceae</taxon>
        <taxon>Staphylococcus</taxon>
    </lineage>
</organism>
<reference evidence="2 3" key="1">
    <citation type="submission" date="2018-06" db="EMBL/GenBank/DDBJ databases">
        <authorList>
            <consortium name="Pathogen Informatics"/>
            <person name="Doyle S."/>
        </authorList>
    </citation>
    <scope>NUCLEOTIDE SEQUENCE [LARGE SCALE GENOMIC DNA]</scope>
    <source>
        <strain evidence="2 3">NCTC11807</strain>
    </source>
</reference>
<keyword evidence="1" id="KW-0812">Transmembrane</keyword>
<accession>A0A380GY66</accession>
<gene>
    <name evidence="2" type="ORF">NCTC11807_00100</name>
</gene>
<keyword evidence="3" id="KW-1185">Reference proteome</keyword>
<proteinExistence type="predicted"/>
<dbReference type="AlphaFoldDB" id="A0A380GY66"/>